<keyword evidence="14" id="KW-0967">Endosome</keyword>
<dbReference type="GO" id="GO:0006325">
    <property type="term" value="P:chromatin organization"/>
    <property type="evidence" value="ECO:0007669"/>
    <property type="project" value="UniProtKB-KW"/>
</dbReference>
<dbReference type="InterPro" id="IPR011990">
    <property type="entry name" value="TPR-like_helical_dom_sf"/>
</dbReference>
<dbReference type="Gene3D" id="1.25.40.10">
    <property type="entry name" value="Tetratricopeptide repeat domain"/>
    <property type="match status" value="2"/>
</dbReference>
<dbReference type="FunFam" id="1.20.1440.200:FF:000001">
    <property type="entry name" value="Vacuolar protein sorting-associated protein 28 homolog"/>
    <property type="match status" value="2"/>
</dbReference>
<dbReference type="PRINTS" id="PR01415">
    <property type="entry name" value="ANKYRIN"/>
</dbReference>
<dbReference type="InterPro" id="IPR037206">
    <property type="entry name" value="VPS28_C_sf"/>
</dbReference>
<dbReference type="Gene3D" id="1.20.120.1130">
    <property type="match status" value="2"/>
</dbReference>
<keyword evidence="16" id="KW-0802">TPR repeat</keyword>
<evidence type="ECO:0000256" key="21">
    <source>
        <dbReference type="ARBA" id="ARBA00023242"/>
    </source>
</evidence>
<evidence type="ECO:0000256" key="2">
    <source>
        <dbReference type="ARBA" id="ARBA00004177"/>
    </source>
</evidence>
<evidence type="ECO:0000256" key="9">
    <source>
        <dbReference type="ARBA" id="ARBA00022454"/>
    </source>
</evidence>
<dbReference type="EMBL" id="JAATJV010195099">
    <property type="protein sequence ID" value="MBZ3872943.1"/>
    <property type="molecule type" value="Genomic_DNA"/>
</dbReference>
<keyword evidence="19 28" id="KW-0040">ANK repeat</keyword>
<comment type="subcellular location">
    <subcellularLocation>
        <location evidence="3">Chromosome</location>
    </subcellularLocation>
    <subcellularLocation>
        <location evidence="4">Cytoplasm</location>
    </subcellularLocation>
    <subcellularLocation>
        <location evidence="2">Endosome</location>
    </subcellularLocation>
    <subcellularLocation>
        <location evidence="1">Nucleus</location>
    </subcellularLocation>
</comment>
<dbReference type="InterPro" id="IPR038358">
    <property type="entry name" value="VPS28_N_sf"/>
</dbReference>
<evidence type="ECO:0000256" key="29">
    <source>
        <dbReference type="PROSITE-ProRule" id="PRU00642"/>
    </source>
</evidence>
<evidence type="ECO:0000256" key="28">
    <source>
        <dbReference type="PROSITE-ProRule" id="PRU00023"/>
    </source>
</evidence>
<evidence type="ECO:0000256" key="20">
    <source>
        <dbReference type="ARBA" id="ARBA00023204"/>
    </source>
</evidence>
<feature type="compositionally biased region" description="Low complexity" evidence="31">
    <location>
        <begin position="723"/>
        <end position="738"/>
    </location>
</feature>
<evidence type="ECO:0000256" key="1">
    <source>
        <dbReference type="ARBA" id="ARBA00004123"/>
    </source>
</evidence>
<dbReference type="GO" id="GO:0000724">
    <property type="term" value="P:double-strand break repair via homologous recombination"/>
    <property type="evidence" value="ECO:0007669"/>
    <property type="project" value="TreeGrafter"/>
</dbReference>
<dbReference type="Gene3D" id="1.25.40.20">
    <property type="entry name" value="Ankyrin repeat-containing domain"/>
    <property type="match status" value="1"/>
</dbReference>
<evidence type="ECO:0000259" key="33">
    <source>
        <dbReference type="PROSITE" id="PS51313"/>
    </source>
</evidence>
<evidence type="ECO:0000256" key="23">
    <source>
        <dbReference type="ARBA" id="ARBA00033240"/>
    </source>
</evidence>
<dbReference type="GO" id="GO:0031297">
    <property type="term" value="P:replication fork processing"/>
    <property type="evidence" value="ECO:0007669"/>
    <property type="project" value="TreeGrafter"/>
</dbReference>
<dbReference type="InterPro" id="IPR007143">
    <property type="entry name" value="Vps28"/>
</dbReference>
<evidence type="ECO:0000256" key="27">
    <source>
        <dbReference type="ARBA" id="ARBA00080944"/>
    </source>
</evidence>
<comment type="similarity">
    <text evidence="5">Belongs to the Tonsoku family.</text>
</comment>
<accession>A0AA41MJ79</accession>
<feature type="repeat" description="ANK" evidence="28">
    <location>
        <begin position="600"/>
        <end position="632"/>
    </location>
</feature>
<dbReference type="PROSITE" id="PS50088">
    <property type="entry name" value="ANK_REPEAT"/>
    <property type="match status" value="3"/>
</dbReference>
<comment type="caution">
    <text evidence="34">The sequence shown here is derived from an EMBL/GenBank/DDBJ whole genome shotgun (WGS) entry which is preliminary data.</text>
</comment>
<evidence type="ECO:0000256" key="26">
    <source>
        <dbReference type="ARBA" id="ARBA00063527"/>
    </source>
</evidence>
<feature type="compositionally biased region" description="Low complexity" evidence="31">
    <location>
        <begin position="918"/>
        <end position="927"/>
    </location>
</feature>
<keyword evidence="20" id="KW-0234">DNA repair</keyword>
<feature type="region of interest" description="Disordered" evidence="31">
    <location>
        <begin position="847"/>
        <end position="933"/>
    </location>
</feature>
<dbReference type="InterPro" id="IPR052311">
    <property type="entry name" value="MMS22L-TONSL_complex_comp"/>
</dbReference>
<keyword evidence="12" id="KW-0433">Leucine-rich repeat</keyword>
<dbReference type="Gene3D" id="1.20.1440.200">
    <property type="match status" value="2"/>
</dbReference>
<feature type="compositionally biased region" description="Low complexity" evidence="31">
    <location>
        <begin position="704"/>
        <end position="713"/>
    </location>
</feature>
<dbReference type="Pfam" id="PF03997">
    <property type="entry name" value="VPS28"/>
    <property type="match status" value="2"/>
</dbReference>
<dbReference type="PROSITE" id="PS51310">
    <property type="entry name" value="VPS28_C"/>
    <property type="match status" value="1"/>
</dbReference>
<dbReference type="SMART" id="SM00248">
    <property type="entry name" value="ANK"/>
    <property type="match status" value="3"/>
</dbReference>
<dbReference type="SMART" id="SM00028">
    <property type="entry name" value="TPR"/>
    <property type="match status" value="6"/>
</dbReference>
<protein>
    <recommendedName>
        <fullName evidence="6">Tonsoku-like protein</fullName>
    </recommendedName>
    <alternativeName>
        <fullName evidence="27">Inhibitor of kappa B-related protein</fullName>
    </alternativeName>
    <alternativeName>
        <fullName evidence="23">NF-kappa-B inhibitor-like protein 2</fullName>
    </alternativeName>
    <alternativeName>
        <fullName evidence="22">Nuclear factor of kappa light polypeptide gene enhancer in B-cells inhibitor-like 2</fullName>
    </alternativeName>
    <alternativeName>
        <fullName evidence="7">Vacuolar protein sorting-associated protein 28 homolog</fullName>
    </alternativeName>
</protein>
<dbReference type="PANTHER" id="PTHR46358">
    <property type="entry name" value="TONSOKU-LIKE PROTEIN"/>
    <property type="match status" value="1"/>
</dbReference>
<dbReference type="FunFam" id="1.25.40.20:FF:000151">
    <property type="entry name" value="Tonsoku like, DNA repair protein"/>
    <property type="match status" value="1"/>
</dbReference>
<comment type="similarity">
    <text evidence="29">Belongs to the VPS28 family.</text>
</comment>
<evidence type="ECO:0000256" key="18">
    <source>
        <dbReference type="ARBA" id="ARBA00022927"/>
    </source>
</evidence>
<dbReference type="InterPro" id="IPR019734">
    <property type="entry name" value="TPR_rpt"/>
</dbReference>
<dbReference type="Proteomes" id="UP001166674">
    <property type="component" value="Unassembled WGS sequence"/>
</dbReference>
<evidence type="ECO:0000256" key="17">
    <source>
        <dbReference type="ARBA" id="ARBA00022853"/>
    </source>
</evidence>
<evidence type="ECO:0000256" key="6">
    <source>
        <dbReference type="ARBA" id="ARBA00017829"/>
    </source>
</evidence>
<evidence type="ECO:0000256" key="10">
    <source>
        <dbReference type="ARBA" id="ARBA00022481"/>
    </source>
</evidence>
<evidence type="ECO:0000256" key="5">
    <source>
        <dbReference type="ARBA" id="ARBA00010999"/>
    </source>
</evidence>
<keyword evidence="18 29" id="KW-0653">Protein transport</keyword>
<dbReference type="PROSITE" id="PS51313">
    <property type="entry name" value="VPS28_N"/>
    <property type="match status" value="2"/>
</dbReference>
<dbReference type="SUPFAM" id="SSF48452">
    <property type="entry name" value="TPR-like"/>
    <property type="match status" value="3"/>
</dbReference>
<dbReference type="FunFam" id="1.20.120.1130:FF:000001">
    <property type="entry name" value="Vacuolar protein sorting-associated protein 28 homolog"/>
    <property type="match status" value="1"/>
</dbReference>
<dbReference type="InterPro" id="IPR001611">
    <property type="entry name" value="Leu-rich_rpt"/>
</dbReference>
<evidence type="ECO:0000259" key="32">
    <source>
        <dbReference type="PROSITE" id="PS51310"/>
    </source>
</evidence>
<feature type="region of interest" description="Disordered" evidence="31">
    <location>
        <begin position="1496"/>
        <end position="1518"/>
    </location>
</feature>
<evidence type="ECO:0000256" key="13">
    <source>
        <dbReference type="ARBA" id="ARBA00022737"/>
    </source>
</evidence>
<evidence type="ECO:0000256" key="8">
    <source>
        <dbReference type="ARBA" id="ARBA00022448"/>
    </source>
</evidence>
<dbReference type="SUPFAM" id="SSF140427">
    <property type="entry name" value="VPS28 C-terminal domain-like"/>
    <property type="match status" value="2"/>
</dbReference>
<evidence type="ECO:0000256" key="22">
    <source>
        <dbReference type="ARBA" id="ARBA00030801"/>
    </source>
</evidence>
<evidence type="ECO:0000256" key="16">
    <source>
        <dbReference type="ARBA" id="ARBA00022803"/>
    </source>
</evidence>
<organism evidence="34 35">
    <name type="scientific">Sciurus carolinensis</name>
    <name type="common">Eastern gray squirrel</name>
    <dbReference type="NCBI Taxonomy" id="30640"/>
    <lineage>
        <taxon>Eukaryota</taxon>
        <taxon>Metazoa</taxon>
        <taxon>Chordata</taxon>
        <taxon>Craniata</taxon>
        <taxon>Vertebrata</taxon>
        <taxon>Euteleostomi</taxon>
        <taxon>Mammalia</taxon>
        <taxon>Eutheria</taxon>
        <taxon>Euarchontoglires</taxon>
        <taxon>Glires</taxon>
        <taxon>Rodentia</taxon>
        <taxon>Sciuromorpha</taxon>
        <taxon>Sciuridae</taxon>
        <taxon>Sciurinae</taxon>
        <taxon>Sciurini</taxon>
        <taxon>Sciurus</taxon>
    </lineage>
</organism>
<keyword evidence="10" id="KW-0488">Methylation</keyword>
<evidence type="ECO:0000256" key="19">
    <source>
        <dbReference type="ARBA" id="ARBA00023043"/>
    </source>
</evidence>
<evidence type="ECO:0000256" key="24">
    <source>
        <dbReference type="ARBA" id="ARBA00053445"/>
    </source>
</evidence>
<evidence type="ECO:0000313" key="35">
    <source>
        <dbReference type="Proteomes" id="UP001166674"/>
    </source>
</evidence>
<feature type="compositionally biased region" description="Polar residues" evidence="31">
    <location>
        <begin position="889"/>
        <end position="902"/>
    </location>
</feature>
<comment type="subunit">
    <text evidence="26">Component of the MMS22L-TONSL complex, a complex at least composed of MMS22L and TONSL/NFKBIL2. Interacts with the MCM complex, the FACT complex and the RPA complex. Interacts with MCM5; the interaction is direct. Binds histones, with a strong preference for histone H3.1 (histones H3.1 and H3-4/H3.1t). Interacts (via ANK repeats) with histone H4; specifically binds histone H4 lacking methylation at 'Lys-20' (H4K20me0). May interact with DNAJC9; the interaction seems to be histone-dependent.</text>
</comment>
<dbReference type="SUPFAM" id="SSF140111">
    <property type="entry name" value="Endosomal sorting complex assembly domain"/>
    <property type="match status" value="2"/>
</dbReference>
<feature type="domain" description="VPS28 C-terminal" evidence="32">
    <location>
        <begin position="1652"/>
        <end position="1748"/>
    </location>
</feature>
<feature type="repeat" description="ANK" evidence="28">
    <location>
        <begin position="531"/>
        <end position="563"/>
    </location>
</feature>
<dbReference type="InterPro" id="IPR037202">
    <property type="entry name" value="ESCRT_assembly_dom"/>
</dbReference>
<keyword evidence="35" id="KW-1185">Reference proteome</keyword>
<reference evidence="34" key="1">
    <citation type="submission" date="2020-03" db="EMBL/GenBank/DDBJ databases">
        <title>Studies in the Genomics of Life Span.</title>
        <authorList>
            <person name="Glass D."/>
        </authorList>
    </citation>
    <scope>NUCLEOTIDE SEQUENCE</scope>
    <source>
        <strain evidence="34">SUZIE</strain>
        <tissue evidence="34">Muscle</tissue>
    </source>
</reference>
<dbReference type="InterPro" id="IPR002110">
    <property type="entry name" value="Ankyrin_rpt"/>
</dbReference>
<keyword evidence="21" id="KW-0539">Nucleus</keyword>
<evidence type="ECO:0000256" key="11">
    <source>
        <dbReference type="ARBA" id="ARBA00022490"/>
    </source>
</evidence>
<evidence type="ECO:0000256" key="31">
    <source>
        <dbReference type="SAM" id="MobiDB-lite"/>
    </source>
</evidence>
<evidence type="ECO:0000256" key="14">
    <source>
        <dbReference type="ARBA" id="ARBA00022753"/>
    </source>
</evidence>
<feature type="coiled-coil region" evidence="30">
    <location>
        <begin position="456"/>
        <end position="487"/>
    </location>
</feature>
<evidence type="ECO:0000256" key="12">
    <source>
        <dbReference type="ARBA" id="ARBA00022614"/>
    </source>
</evidence>
<keyword evidence="30" id="KW-0175">Coiled coil</keyword>
<dbReference type="Gene3D" id="3.80.10.10">
    <property type="entry name" value="Ribonuclease Inhibitor"/>
    <property type="match status" value="2"/>
</dbReference>
<dbReference type="SUPFAM" id="SSF52047">
    <property type="entry name" value="RNI-like"/>
    <property type="match status" value="1"/>
</dbReference>
<evidence type="ECO:0000256" key="15">
    <source>
        <dbReference type="ARBA" id="ARBA00022763"/>
    </source>
</evidence>
<dbReference type="InterPro" id="IPR036770">
    <property type="entry name" value="Ankyrin_rpt-contain_sf"/>
</dbReference>
<comment type="function">
    <text evidence="24">Component of the MMS22L-TONSL complex, a complex that promotes homologous recombination-mediated repair of double-strand breaks (DSBs) at stalled or collapsed replication forks. The MMS22L-TONSL complex is required to maintain genome integrity during DNA replication. It mediates the assembly of RAD51 filaments on single-stranded DNA (ssDNA): the MMS22L-TONSL complex is recruited to DSBs following histone replacement by histone chaperones and eviction of the replication protein A complex (RPA/RP-A) from DSBs. Following recruitment to DSBs, the TONSL-MMS22L complex promotes recruitment of RAD51 filaments and subsequent homologous recombination. Within the complex, TONSL acts as a histone reader, which recognizes and binds newly synthesized histones following their replacement by histone chaperones. Specifically binds histone H4 lacking methylation at 'Lys-20' (H4K20me0) and histone H3.1.</text>
</comment>
<keyword evidence="13" id="KW-0677">Repeat</keyword>
<dbReference type="GO" id="GO:0015031">
    <property type="term" value="P:protein transport"/>
    <property type="evidence" value="ECO:0007669"/>
    <property type="project" value="UniProtKB-UniRule"/>
</dbReference>
<evidence type="ECO:0000256" key="4">
    <source>
        <dbReference type="ARBA" id="ARBA00004496"/>
    </source>
</evidence>
<feature type="repeat" description="ANK" evidence="28">
    <location>
        <begin position="564"/>
        <end position="596"/>
    </location>
</feature>
<feature type="region of interest" description="Disordered" evidence="31">
    <location>
        <begin position="695"/>
        <end position="795"/>
    </location>
</feature>
<dbReference type="Pfam" id="PF13516">
    <property type="entry name" value="LRR_6"/>
    <property type="match status" value="1"/>
</dbReference>
<dbReference type="SMART" id="SM00368">
    <property type="entry name" value="LRR_RI"/>
    <property type="match status" value="6"/>
</dbReference>
<name>A0AA41MJ79_SCICA</name>
<dbReference type="GO" id="GO:0032509">
    <property type="term" value="P:endosome transport via multivesicular body sorting pathway"/>
    <property type="evidence" value="ECO:0007669"/>
    <property type="project" value="InterPro"/>
</dbReference>
<feature type="region of interest" description="Disordered" evidence="31">
    <location>
        <begin position="665"/>
        <end position="684"/>
    </location>
</feature>
<evidence type="ECO:0000256" key="30">
    <source>
        <dbReference type="SAM" id="Coils"/>
    </source>
</evidence>
<dbReference type="InterPro" id="IPR017899">
    <property type="entry name" value="VPS28_C"/>
</dbReference>
<feature type="domain" description="VPS28 N-terminal" evidence="33">
    <location>
        <begin position="1541"/>
        <end position="1648"/>
    </location>
</feature>
<dbReference type="GO" id="GO:0000813">
    <property type="term" value="C:ESCRT I complex"/>
    <property type="evidence" value="ECO:0007669"/>
    <property type="project" value="InterPro"/>
</dbReference>
<keyword evidence="17" id="KW-0156">Chromatin regulator</keyword>
<dbReference type="PROSITE" id="PS50297">
    <property type="entry name" value="ANK_REP_REGION"/>
    <property type="match status" value="2"/>
</dbReference>
<evidence type="ECO:0000256" key="3">
    <source>
        <dbReference type="ARBA" id="ARBA00004286"/>
    </source>
</evidence>
<dbReference type="InterPro" id="IPR017898">
    <property type="entry name" value="VPS28_N"/>
</dbReference>
<evidence type="ECO:0000256" key="25">
    <source>
        <dbReference type="ARBA" id="ARBA00062290"/>
    </source>
</evidence>
<proteinExistence type="inferred from homology"/>
<dbReference type="PANTHER" id="PTHR46358:SF1">
    <property type="entry name" value="TONSOKU-LIKE PROTEIN"/>
    <property type="match status" value="1"/>
</dbReference>
<feature type="coiled-coil region" evidence="30">
    <location>
        <begin position="40"/>
        <end position="67"/>
    </location>
</feature>
<dbReference type="GO" id="GO:0043596">
    <property type="term" value="C:nuclear replication fork"/>
    <property type="evidence" value="ECO:0007669"/>
    <property type="project" value="TreeGrafter"/>
</dbReference>
<gene>
    <name evidence="34" type="ORF">SUZIE_120465</name>
</gene>
<dbReference type="SUPFAM" id="SSF48403">
    <property type="entry name" value="Ankyrin repeat"/>
    <property type="match status" value="1"/>
</dbReference>
<dbReference type="InterPro" id="IPR032675">
    <property type="entry name" value="LRR_dom_sf"/>
</dbReference>
<keyword evidence="8 29" id="KW-0813">Transport</keyword>
<keyword evidence="9" id="KW-0158">Chromosome</keyword>
<sequence>MSLERELRQLSKAKAKAQRSGQLHEEAAFCHQLGELLASHGRYAEALEEHQRELRLLESALDTLGCAVAHRKIGERLAEMEDYSAALQHQYRHLELAGSLSNHTELQRAWATIGRTHLDIYDHCQSRDDLLQAQAAFEKSLAIVDEKLEGTLSQRELSEMRTRLYLNLGLTFESLQQTALCNEYFKKSIFLAEQNHLHEDLFRARYNLGAIHWRGGQHSQAMRCLEGARECARAMKKRFLESECCMMVSQVLQDLGDFLAAKRALKKAYRLGSQKPVQRAAICQNLKYVRAVVRLQQQLEDAESSDPQGAMAICEQLGDLFSKAADFSKAIEAYQKQLHFAEQLNRPDLELATIHVSLAATRADMKDYHQAVYHYEEELRLRNGNALEEANTWFNIALSREEAGDTYELLAPCFQKALGCAQQAQQPQLQKQVLQHLHTVQLRLQPQEAPGTKTRLEELSVAEDLVEEEEEEEEEEVEEVVAREALEGSELELSESEDDADSLAWQLEEDEELQGRLGRRKVNRWNRRNDVGETLLHRACIEGHLRRVQDLVRQGHPLNPRDYCGWTPLHEACNYGHLEIVCFLLDHGAAVDDPGGQGCEGITPLHDALNCGHFEVAELLIERGASVTVRTRKGHSPLETLQQWVKLYHRDLDLETRQKAAAMERRLRAASSGSGNPVPVSQCILPPTASSTSWTIPSNHLFDPETSPPSSLCPEPPWPTPRPSEASPAYARVSPQQARPRRSRHRLASSSSSEGEDSVGPHRSSQKRPRHFAPAQQDEARTAGPASSREAAAVSTGQTAYQAAIRSVGSAQSRSLGQSPRDPSEALGPQAALIPEEEYLAGDWLELDTPLPHSRPSRLPRPQGSGDSNRPSASAPGNEEHPARPRTWARQSSQACLESWSTPDRAGDGSLAAELPEKPSGPSGESPATGQPLGLVQPLPIRIRVQVQDNLFLVPVPHSEVHSVAWLADQAAQRYYQTCGLLPRLTLRKEGALLAPQDSISDVLQSNDEVLAEVTSWDLPPLTDRYRRACQSLGQGEHQQVLQAMEHQGSSTSFSACSLALSQAQLTPLLRALKLHTALRELHLAGNRLGDGCANELLAALSTMPSLVLLDLSSNHLGQESLRQLAGGPQGQATLQKLEELDLSMNPLGDSCGQALASLLRACPLLSTLHLKACGFGSTLFLSHQAALGSAFQDAEHLKTLSLSYNALGALALARALQSLPTRTLLHLELGSVANSKSDMGLMEPIVRYLAKEDCALVHLTLSANYLGDTAVRELSRCLPLCPSLISLDLSANPEISCASLQELLSALQQRPEGLHFLGLSAPGNKPELYEEVKLYKNAREREKYDNMAELFAVVKTMQALEKAYIKDCVTPNEYTAACSRLLVQYKAAFRQVQGSEISSIDEFCRKFRLDCPLAMERVKEDRPITIKDDKGNLNRCIADVVSLFITVMDKLRLEIRAMDEEVPHGKGVVGAWPRPATRRAQAGGLSAELPIGSFRQAQARESAPPRRHLRERLSAPRSHSVADRACRMFHGIPATPGMGAPGNKPELYEEVKLYKNAREREKYDNMAELFAVVKTMQALEKAYIKDCVTPNEYTAACSRLLVQYKAAFRQVQGSEISSIDEFCRKFRLDCPLAMERVKEDRPITIKDDKGNLNRCIADVVSLFITVMDKLRLEIRAMDEIQPDLRELMETMHRMSHLPPDFEGRQTVNQWLQTLSGMSASDELDDSQVRQMLFDLESAYNAFNRFLHA</sequence>
<feature type="domain" description="VPS28 N-terminal" evidence="33">
    <location>
        <begin position="1322"/>
        <end position="1429"/>
    </location>
</feature>
<dbReference type="Pfam" id="PF12796">
    <property type="entry name" value="Ank_2"/>
    <property type="match status" value="1"/>
</dbReference>
<evidence type="ECO:0000313" key="34">
    <source>
        <dbReference type="EMBL" id="MBZ3872943.1"/>
    </source>
</evidence>
<keyword evidence="15" id="KW-0227">DNA damage</keyword>
<dbReference type="FunFam" id="1.25.40.10:FF:000297">
    <property type="entry name" value="tonsoku-like protein isoform X2"/>
    <property type="match status" value="1"/>
</dbReference>
<comment type="subunit">
    <text evidence="25">Component of the ESCRT-I complex (endosomal sorting complex required for transport I) which consists of TSG101, VPS28, a VPS37 protein (VPS37A to -D) and MVB12A or MVB12B in a 1:1:1:1 stoichiometry. Interacts with TSG101, VPS37B, VPS37C, MVB12A and MVB12B. Component of an ESCRT-I complex (endosomal sorting complex required for transport I) which consists of TSG101, VPS28, VPS37A and UBAP1 in a 1:1:1:1 stoichiometry. Interacts with VPS36; the interaction mediates the association with the ESCRT-II complex. Interacts with SNF8 and VPS25. Interacts with CEP55.</text>
</comment>
<evidence type="ECO:0000256" key="7">
    <source>
        <dbReference type="ARBA" id="ARBA00020968"/>
    </source>
</evidence>
<keyword evidence="11" id="KW-0963">Cytoplasm</keyword>